<keyword evidence="4" id="KW-0808">Transferase</keyword>
<keyword evidence="5" id="KW-0547">Nucleotide-binding</keyword>
<feature type="domain" description="Aminoglycoside phosphotransferase" evidence="8">
    <location>
        <begin position="34"/>
        <end position="274"/>
    </location>
</feature>
<dbReference type="EMBL" id="BJXN01000008">
    <property type="protein sequence ID" value="GEM89879.1"/>
    <property type="molecule type" value="Genomic_DNA"/>
</dbReference>
<sequence>MGELEALNETTVKDYLAQRGLAERLGGGAEDWVAEPITDGNVNLLFRVKNPHAGRSLIVKQALGYAWRYPDFKMPKGRLAIEHAVLQVAAEHAPEQVPEVYFFSPEDAVLVMEDLNRHREMRAALREGTRFPRAAEHLGRYMARTLFYTSDLYLPSGEKKARAAELVNPVLRKVQEDLVFTQPFMEHPNNRYSPPLEPLVREIYADDGLRAEVHELKERYMTQAQALIHNDLHTGSILANEEETKVVDPEFAFFGPMGHDLGTYLGNLALAYAAYEAHAANGEEKRAFRDWLLESLIETWRVFEREFLAAWEKDVQREEWSSDRYRERYLKRLLQDAAGFGAAEMFRRLIGMAHVSDFWSIEDEDERAAAESLGLDIARAWIASWRALERPEDLAALVRAGRVLL</sequence>
<reference evidence="9 10" key="1">
    <citation type="submission" date="2019-07" db="EMBL/GenBank/DDBJ databases">
        <title>Whole genome shotgun sequence of Oceanithermus desulfurans NBRC 100063.</title>
        <authorList>
            <person name="Hosoyama A."/>
            <person name="Uohara A."/>
            <person name="Ohji S."/>
            <person name="Ichikawa N."/>
        </authorList>
    </citation>
    <scope>NUCLEOTIDE SEQUENCE [LARGE SCALE GENOMIC DNA]</scope>
    <source>
        <strain evidence="9 10">NBRC 100063</strain>
    </source>
</reference>
<comment type="caution">
    <text evidence="9">The sequence shown here is derived from an EMBL/GenBank/DDBJ whole genome shotgun (WGS) entry which is preliminary data.</text>
</comment>
<comment type="similarity">
    <text evidence="1">Belongs to the methylthioribose kinase family.</text>
</comment>
<evidence type="ECO:0000256" key="6">
    <source>
        <dbReference type="ARBA" id="ARBA00022777"/>
    </source>
</evidence>
<keyword evidence="6 9" id="KW-0418">Kinase</keyword>
<dbReference type="Gene3D" id="3.30.200.20">
    <property type="entry name" value="Phosphorylase Kinase, domain 1"/>
    <property type="match status" value="1"/>
</dbReference>
<dbReference type="InterPro" id="IPR009212">
    <property type="entry name" value="Methylthioribose_kinase"/>
</dbReference>
<evidence type="ECO:0000256" key="1">
    <source>
        <dbReference type="ARBA" id="ARBA00010165"/>
    </source>
</evidence>
<dbReference type="InterPro" id="IPR002575">
    <property type="entry name" value="Aminoglycoside_PTrfase"/>
</dbReference>
<proteinExistence type="inferred from homology"/>
<dbReference type="GO" id="GO:0005524">
    <property type="term" value="F:ATP binding"/>
    <property type="evidence" value="ECO:0007669"/>
    <property type="project" value="UniProtKB-KW"/>
</dbReference>
<dbReference type="SUPFAM" id="SSF56112">
    <property type="entry name" value="Protein kinase-like (PK-like)"/>
    <property type="match status" value="1"/>
</dbReference>
<name>A0A511RJQ8_9DEIN</name>
<keyword evidence="7" id="KW-0067">ATP-binding</keyword>
<accession>A0A511RJQ8</accession>
<dbReference type="AlphaFoldDB" id="A0A511RJQ8"/>
<evidence type="ECO:0000256" key="5">
    <source>
        <dbReference type="ARBA" id="ARBA00022741"/>
    </source>
</evidence>
<evidence type="ECO:0000313" key="10">
    <source>
        <dbReference type="Proteomes" id="UP000321827"/>
    </source>
</evidence>
<dbReference type="PANTHER" id="PTHR34273">
    <property type="entry name" value="METHYLTHIORIBOSE KINASE"/>
    <property type="match status" value="1"/>
</dbReference>
<dbReference type="GO" id="GO:0009086">
    <property type="term" value="P:methionine biosynthetic process"/>
    <property type="evidence" value="ECO:0007669"/>
    <property type="project" value="InterPro"/>
</dbReference>
<organism evidence="9 10">
    <name type="scientific">Oceanithermus desulfurans NBRC 100063</name>
    <dbReference type="NCBI Taxonomy" id="1227550"/>
    <lineage>
        <taxon>Bacteria</taxon>
        <taxon>Thermotogati</taxon>
        <taxon>Deinococcota</taxon>
        <taxon>Deinococci</taxon>
        <taxon>Thermales</taxon>
        <taxon>Thermaceae</taxon>
        <taxon>Oceanithermus</taxon>
    </lineage>
</organism>
<dbReference type="PANTHER" id="PTHR34273:SF2">
    <property type="entry name" value="METHYLTHIORIBOSE KINASE"/>
    <property type="match status" value="1"/>
</dbReference>
<dbReference type="Gene3D" id="3.90.1200.10">
    <property type="match status" value="1"/>
</dbReference>
<evidence type="ECO:0000259" key="8">
    <source>
        <dbReference type="Pfam" id="PF01636"/>
    </source>
</evidence>
<dbReference type="Pfam" id="PF01636">
    <property type="entry name" value="APH"/>
    <property type="match status" value="1"/>
</dbReference>
<dbReference type="InterPro" id="IPR011009">
    <property type="entry name" value="Kinase-like_dom_sf"/>
</dbReference>
<evidence type="ECO:0000256" key="4">
    <source>
        <dbReference type="ARBA" id="ARBA00022679"/>
    </source>
</evidence>
<gene>
    <name evidence="9" type="primary">mtrK</name>
    <name evidence="9" type="ORF">ODE01S_13130</name>
</gene>
<dbReference type="EC" id="2.7.1.100" evidence="3"/>
<evidence type="ECO:0000256" key="2">
    <source>
        <dbReference type="ARBA" id="ARBA00011738"/>
    </source>
</evidence>
<dbReference type="GO" id="GO:0046522">
    <property type="term" value="F:S-methyl-5-thioribose kinase activity"/>
    <property type="evidence" value="ECO:0007669"/>
    <property type="project" value="UniProtKB-EC"/>
</dbReference>
<evidence type="ECO:0000256" key="7">
    <source>
        <dbReference type="ARBA" id="ARBA00022840"/>
    </source>
</evidence>
<dbReference type="RefSeq" id="WP_147147117.1">
    <property type="nucleotide sequence ID" value="NZ_BJXN01000008.1"/>
</dbReference>
<evidence type="ECO:0000256" key="3">
    <source>
        <dbReference type="ARBA" id="ARBA00012128"/>
    </source>
</evidence>
<evidence type="ECO:0000313" key="9">
    <source>
        <dbReference type="EMBL" id="GEM89879.1"/>
    </source>
</evidence>
<protein>
    <recommendedName>
        <fullName evidence="3">S-methyl-5-thioribose kinase</fullName>
        <ecNumber evidence="3">2.7.1.100</ecNumber>
    </recommendedName>
</protein>
<dbReference type="OrthoDB" id="9777791at2"/>
<comment type="subunit">
    <text evidence="2">Homodimer.</text>
</comment>
<dbReference type="NCBIfam" id="TIGR01767">
    <property type="entry name" value="MTRK"/>
    <property type="match status" value="1"/>
</dbReference>
<dbReference type="PIRSF" id="PIRSF031134">
    <property type="entry name" value="MTRK"/>
    <property type="match status" value="1"/>
</dbReference>
<dbReference type="Proteomes" id="UP000321827">
    <property type="component" value="Unassembled WGS sequence"/>
</dbReference>